<organism evidence="1 2">
    <name type="scientific">Arachis hypogaea</name>
    <name type="common">Peanut</name>
    <dbReference type="NCBI Taxonomy" id="3818"/>
    <lineage>
        <taxon>Eukaryota</taxon>
        <taxon>Viridiplantae</taxon>
        <taxon>Streptophyta</taxon>
        <taxon>Embryophyta</taxon>
        <taxon>Tracheophyta</taxon>
        <taxon>Spermatophyta</taxon>
        <taxon>Magnoliopsida</taxon>
        <taxon>eudicotyledons</taxon>
        <taxon>Gunneridae</taxon>
        <taxon>Pentapetalae</taxon>
        <taxon>rosids</taxon>
        <taxon>fabids</taxon>
        <taxon>Fabales</taxon>
        <taxon>Fabaceae</taxon>
        <taxon>Papilionoideae</taxon>
        <taxon>50 kb inversion clade</taxon>
        <taxon>dalbergioids sensu lato</taxon>
        <taxon>Dalbergieae</taxon>
        <taxon>Pterocarpus clade</taxon>
        <taxon>Arachis</taxon>
    </lineage>
</organism>
<comment type="caution">
    <text evidence="1">The sequence shown here is derived from an EMBL/GenBank/DDBJ whole genome shotgun (WGS) entry which is preliminary data.</text>
</comment>
<proteinExistence type="predicted"/>
<reference evidence="1 2" key="1">
    <citation type="submission" date="2019-01" db="EMBL/GenBank/DDBJ databases">
        <title>Sequencing of cultivated peanut Arachis hypogaea provides insights into genome evolution and oil improvement.</title>
        <authorList>
            <person name="Chen X."/>
        </authorList>
    </citation>
    <scope>NUCLEOTIDE SEQUENCE [LARGE SCALE GENOMIC DNA]</scope>
    <source>
        <strain evidence="2">cv. Fuhuasheng</strain>
        <tissue evidence="1">Leaves</tissue>
    </source>
</reference>
<evidence type="ECO:0000313" key="1">
    <source>
        <dbReference type="EMBL" id="RYR49168.1"/>
    </source>
</evidence>
<accession>A0A445CE29</accession>
<dbReference type="AlphaFoldDB" id="A0A445CE29"/>
<keyword evidence="2" id="KW-1185">Reference proteome</keyword>
<sequence>MYSHVESRHDISIKALTAVNSRPTNLVRSHSSFRRAAFRGSIAKAEDVSAGDKRDCHGTRTDNRVYDTFTRGGFGLSAITLFNCTSYARTGCGGASQTVEPSVLNDMNYNRRITRF</sequence>
<protein>
    <submittedName>
        <fullName evidence="1">Uncharacterized protein</fullName>
    </submittedName>
</protein>
<dbReference type="Proteomes" id="UP000289738">
    <property type="component" value="Chromosome A07"/>
</dbReference>
<evidence type="ECO:0000313" key="2">
    <source>
        <dbReference type="Proteomes" id="UP000289738"/>
    </source>
</evidence>
<dbReference type="EMBL" id="SDMP01000007">
    <property type="protein sequence ID" value="RYR49168.1"/>
    <property type="molecule type" value="Genomic_DNA"/>
</dbReference>
<gene>
    <name evidence="1" type="ORF">Ahy_A07g035483</name>
</gene>
<name>A0A445CE29_ARAHY</name>